<keyword evidence="2" id="KW-1185">Reference proteome</keyword>
<name>R1FAQ1_9GAMM</name>
<evidence type="ECO:0000313" key="1">
    <source>
        <dbReference type="EMBL" id="EOD56762.1"/>
    </source>
</evidence>
<sequence length="147" mass="16101">MLPLPEWCTTLRRLTAENDLMEQPVAAMVPRWKAGDPLIWDPLRRHLLASAARSALQQSEGNSPSPDTTRAKLAALTGKRTARIAELDSELTTKPSLAGKMWSWHGYGDPASLAAQLLESDHPDHSVAVGALLLSPSPLTFWQELTQ</sequence>
<gene>
    <name evidence="1" type="ORF">G113_02129</name>
</gene>
<dbReference type="EMBL" id="AQGQ01000005">
    <property type="protein sequence ID" value="EOD56762.1"/>
    <property type="molecule type" value="Genomic_DNA"/>
</dbReference>
<proteinExistence type="predicted"/>
<comment type="caution">
    <text evidence="1">The sequence shown here is derived from an EMBL/GenBank/DDBJ whole genome shotgun (WGS) entry which is preliminary data.</text>
</comment>
<dbReference type="OrthoDB" id="6399296at2"/>
<evidence type="ECO:0000313" key="2">
    <source>
        <dbReference type="Proteomes" id="UP000013526"/>
    </source>
</evidence>
<dbReference type="PATRIC" id="fig|1268236.3.peg.426"/>
<dbReference type="RefSeq" id="WP_005892394.1">
    <property type="nucleotide sequence ID" value="NZ_AQGQ01000005.1"/>
</dbReference>
<dbReference type="AlphaFoldDB" id="R1FAQ1"/>
<organism evidence="1 2">
    <name type="scientific">Aeromonas molluscorum 848</name>
    <dbReference type="NCBI Taxonomy" id="1268236"/>
    <lineage>
        <taxon>Bacteria</taxon>
        <taxon>Pseudomonadati</taxon>
        <taxon>Pseudomonadota</taxon>
        <taxon>Gammaproteobacteria</taxon>
        <taxon>Aeromonadales</taxon>
        <taxon>Aeromonadaceae</taxon>
        <taxon>Aeromonas</taxon>
    </lineage>
</organism>
<protein>
    <submittedName>
        <fullName evidence="1">Phage protein</fullName>
    </submittedName>
</protein>
<reference evidence="1 2" key="1">
    <citation type="journal article" date="2013" name="Genome Announc.">
        <title>Draft Genome Sequence of Aeromonas molluscorum Strain 848TT, Isolated from Bivalve Molluscs.</title>
        <authorList>
            <person name="Spataro N."/>
            <person name="Farfan M."/>
            <person name="Albarral V."/>
            <person name="Sanglas A."/>
            <person name="Loren J.G."/>
            <person name="Fuste M.C."/>
            <person name="Bosch E."/>
        </authorList>
    </citation>
    <scope>NUCLEOTIDE SEQUENCE [LARGE SCALE GENOMIC DNA]</scope>
    <source>
        <strain evidence="1 2">848</strain>
    </source>
</reference>
<accession>R1FAQ1</accession>
<dbReference type="Proteomes" id="UP000013526">
    <property type="component" value="Unassembled WGS sequence"/>
</dbReference>